<evidence type="ECO:0000313" key="4">
    <source>
        <dbReference type="Proteomes" id="UP000292003"/>
    </source>
</evidence>
<organism evidence="3 4">
    <name type="scientific">Amycolatopsis suaedae</name>
    <dbReference type="NCBI Taxonomy" id="2510978"/>
    <lineage>
        <taxon>Bacteria</taxon>
        <taxon>Bacillati</taxon>
        <taxon>Actinomycetota</taxon>
        <taxon>Actinomycetes</taxon>
        <taxon>Pseudonocardiales</taxon>
        <taxon>Pseudonocardiaceae</taxon>
        <taxon>Amycolatopsis</taxon>
    </lineage>
</organism>
<protein>
    <submittedName>
        <fullName evidence="3">LLM class flavin-dependent oxidoreductase</fullName>
    </submittedName>
</protein>
<keyword evidence="1" id="KW-0560">Oxidoreductase</keyword>
<evidence type="ECO:0000259" key="2">
    <source>
        <dbReference type="Pfam" id="PF00296"/>
    </source>
</evidence>
<reference evidence="3 4" key="1">
    <citation type="submission" date="2019-02" db="EMBL/GenBank/DDBJ databases">
        <title>Draft genome sequence of Amycolatopsis sp. 8-3EHSu isolated from roots of Suaeda maritima.</title>
        <authorList>
            <person name="Duangmal K."/>
            <person name="Chantavorakit T."/>
        </authorList>
    </citation>
    <scope>NUCLEOTIDE SEQUENCE [LARGE SCALE GENOMIC DNA]</scope>
    <source>
        <strain evidence="3 4">8-3EHSu</strain>
    </source>
</reference>
<comment type="caution">
    <text evidence="3">The sequence shown here is derived from an EMBL/GenBank/DDBJ whole genome shotgun (WGS) entry which is preliminary data.</text>
</comment>
<dbReference type="InterPro" id="IPR050564">
    <property type="entry name" value="F420-G6PD/mer"/>
</dbReference>
<dbReference type="Gene3D" id="3.20.20.30">
    <property type="entry name" value="Luciferase-like domain"/>
    <property type="match status" value="1"/>
</dbReference>
<dbReference type="SUPFAM" id="SSF51679">
    <property type="entry name" value="Bacterial luciferase-like"/>
    <property type="match status" value="1"/>
</dbReference>
<dbReference type="Proteomes" id="UP000292003">
    <property type="component" value="Unassembled WGS sequence"/>
</dbReference>
<accession>A0A4Q7IZK9</accession>
<gene>
    <name evidence="3" type="ORF">EWH70_33355</name>
</gene>
<keyword evidence="4" id="KW-1185">Reference proteome</keyword>
<dbReference type="OrthoDB" id="9775082at2"/>
<evidence type="ECO:0000256" key="1">
    <source>
        <dbReference type="ARBA" id="ARBA00023002"/>
    </source>
</evidence>
<feature type="domain" description="Luciferase-like" evidence="2">
    <location>
        <begin position="18"/>
        <end position="226"/>
    </location>
</feature>
<dbReference type="PANTHER" id="PTHR43244:SF1">
    <property type="entry name" value="5,10-METHYLENETETRAHYDROMETHANOPTERIN REDUCTASE"/>
    <property type="match status" value="1"/>
</dbReference>
<dbReference type="PANTHER" id="PTHR43244">
    <property type="match status" value="1"/>
</dbReference>
<dbReference type="Pfam" id="PF00296">
    <property type="entry name" value="Bac_luciferase"/>
    <property type="match status" value="1"/>
</dbReference>
<proteinExistence type="predicted"/>
<sequence length="277" mass="29908">MADFGREISSGYFLVPDAAAPLLDTARELDRLGYDYLGIQDHPYQRRYVDTFALAGMVLGVTSRITVFPDVANLALRDPAILAKTAASFDLLSGGRFELGLGTGAFWDAIEAFGGPRRTPGQALAAQAEAITVIRKLWSGERNLRFDGDHYRLAGAQSGPVPTRPIGIWLGSQGPKALRLLAERADGWVVSLQGDVEPIVRKTALLDAAAADAGRDPGEIRRVLNVQGPADAGQLTELAVGLGFDTFVLWAREPGTERAFAEEVLPAVREQVARERR</sequence>
<name>A0A4Q7IZK9_9PSEU</name>
<evidence type="ECO:0000313" key="3">
    <source>
        <dbReference type="EMBL" id="RZQ59712.1"/>
    </source>
</evidence>
<dbReference type="InterPro" id="IPR011251">
    <property type="entry name" value="Luciferase-like_dom"/>
</dbReference>
<dbReference type="AlphaFoldDB" id="A0A4Q7IZK9"/>
<dbReference type="EMBL" id="SFCC01000022">
    <property type="protein sequence ID" value="RZQ59712.1"/>
    <property type="molecule type" value="Genomic_DNA"/>
</dbReference>
<dbReference type="InterPro" id="IPR036661">
    <property type="entry name" value="Luciferase-like_sf"/>
</dbReference>
<dbReference type="GO" id="GO:0016705">
    <property type="term" value="F:oxidoreductase activity, acting on paired donors, with incorporation or reduction of molecular oxygen"/>
    <property type="evidence" value="ECO:0007669"/>
    <property type="project" value="InterPro"/>
</dbReference>
<dbReference type="RefSeq" id="WP_130479569.1">
    <property type="nucleotide sequence ID" value="NZ_SFCC01000022.1"/>
</dbReference>